<gene>
    <name evidence="4" type="primary">Serhl</name>
    <name evidence="4" type="ORF">GTO95_0008182</name>
</gene>
<sequence>MLQAVRRLSTSVSSMKHAVPCREVQFPVPWGHIAAKDWGPRNGRPVLCLHGWSDNAGSFDRLIPLLPADCRCVAIDFPGHGLSAHRPAGVLYTFPAYVADMRRVIEALEWKRFSVIGHSMGSNVAGLFSAVFPEMVDSFVILDALGFLSTEMEEMAAVVRKGIEEQLQFDRERRSEKVYSYDSALKRLLTANPSLSEQSARILMERGSTTVEGGVVFSRDFRINTTNIVRATLDQALELQSRIQARVLLILAEDGFCKRYVQKPQQEAMTSALLQGYRDKLRECRIVEVPGDHHVHLNSPETVAPLISAFLESRPSESPGARL</sequence>
<dbReference type="InterPro" id="IPR029058">
    <property type="entry name" value="AB_hydrolase_fold"/>
</dbReference>
<evidence type="ECO:0000256" key="2">
    <source>
        <dbReference type="ARBA" id="ARBA00022801"/>
    </source>
</evidence>
<dbReference type="PANTHER" id="PTHR43798">
    <property type="entry name" value="MONOACYLGLYCEROL LIPASE"/>
    <property type="match status" value="1"/>
</dbReference>
<reference evidence="4" key="1">
    <citation type="journal article" date="2021" name="Cell">
        <title>Tracing the genetic footprints of vertebrate landing in non-teleost ray-finned fishes.</title>
        <authorList>
            <person name="Bi X."/>
            <person name="Wang K."/>
            <person name="Yang L."/>
            <person name="Pan H."/>
            <person name="Jiang H."/>
            <person name="Wei Q."/>
            <person name="Fang M."/>
            <person name="Yu H."/>
            <person name="Zhu C."/>
            <person name="Cai Y."/>
            <person name="He Y."/>
            <person name="Gan X."/>
            <person name="Zeng H."/>
            <person name="Yu D."/>
            <person name="Zhu Y."/>
            <person name="Jiang H."/>
            <person name="Qiu Q."/>
            <person name="Yang H."/>
            <person name="Zhang Y.E."/>
            <person name="Wang W."/>
            <person name="Zhu M."/>
            <person name="He S."/>
            <person name="Zhang G."/>
        </authorList>
    </citation>
    <scope>NUCLEOTIDE SEQUENCE</scope>
    <source>
        <strain evidence="4">Allg_001</strain>
    </source>
</reference>
<evidence type="ECO:0000313" key="5">
    <source>
        <dbReference type="Proteomes" id="UP000736164"/>
    </source>
</evidence>
<comment type="caution">
    <text evidence="4">The sequence shown here is derived from an EMBL/GenBank/DDBJ whole genome shotgun (WGS) entry which is preliminary data.</text>
</comment>
<accession>A0A8J7TAS3</accession>
<dbReference type="PANTHER" id="PTHR43798:SF14">
    <property type="entry name" value="SERINE HYDROLASE-LIKE PROTEIN DDB_G0286239"/>
    <property type="match status" value="1"/>
</dbReference>
<proteinExistence type="inferred from homology"/>
<dbReference type="GO" id="GO:0016787">
    <property type="term" value="F:hydrolase activity"/>
    <property type="evidence" value="ECO:0007669"/>
    <property type="project" value="UniProtKB-KW"/>
</dbReference>
<dbReference type="InterPro" id="IPR050266">
    <property type="entry name" value="AB_hydrolase_sf"/>
</dbReference>
<dbReference type="InterPro" id="IPR000073">
    <property type="entry name" value="AB_hydrolase_1"/>
</dbReference>
<evidence type="ECO:0000313" key="4">
    <source>
        <dbReference type="EMBL" id="MBN3315926.1"/>
    </source>
</evidence>
<evidence type="ECO:0000259" key="3">
    <source>
        <dbReference type="Pfam" id="PF00561"/>
    </source>
</evidence>
<dbReference type="Pfam" id="PF00561">
    <property type="entry name" value="Abhydrolase_1"/>
    <property type="match status" value="1"/>
</dbReference>
<keyword evidence="2" id="KW-0378">Hydrolase</keyword>
<name>A0A8J7TAS3_ATRSP</name>
<feature type="non-terminal residue" evidence="4">
    <location>
        <position position="1"/>
    </location>
</feature>
<dbReference type="EMBL" id="JAAWVO010025421">
    <property type="protein sequence ID" value="MBN3315926.1"/>
    <property type="molecule type" value="Genomic_DNA"/>
</dbReference>
<evidence type="ECO:0000256" key="1">
    <source>
        <dbReference type="ARBA" id="ARBA00008645"/>
    </source>
</evidence>
<organism evidence="4 5">
    <name type="scientific">Atractosteus spatula</name>
    <name type="common">Alligator gar</name>
    <name type="synonym">Lepisosteus spatula</name>
    <dbReference type="NCBI Taxonomy" id="7917"/>
    <lineage>
        <taxon>Eukaryota</taxon>
        <taxon>Metazoa</taxon>
        <taxon>Chordata</taxon>
        <taxon>Craniata</taxon>
        <taxon>Vertebrata</taxon>
        <taxon>Euteleostomi</taxon>
        <taxon>Actinopterygii</taxon>
        <taxon>Neopterygii</taxon>
        <taxon>Holostei</taxon>
        <taxon>Semionotiformes</taxon>
        <taxon>Lepisosteidae</taxon>
        <taxon>Atractosteus</taxon>
    </lineage>
</organism>
<dbReference type="Proteomes" id="UP000736164">
    <property type="component" value="Unassembled WGS sequence"/>
</dbReference>
<keyword evidence="5" id="KW-1185">Reference proteome</keyword>
<comment type="similarity">
    <text evidence="1">Belongs to the AB hydrolase superfamily.</text>
</comment>
<dbReference type="Gene3D" id="3.40.50.1820">
    <property type="entry name" value="alpha/beta hydrolase"/>
    <property type="match status" value="1"/>
</dbReference>
<protein>
    <submittedName>
        <fullName evidence="4">SERHL protein</fullName>
    </submittedName>
</protein>
<dbReference type="GO" id="GO:0016020">
    <property type="term" value="C:membrane"/>
    <property type="evidence" value="ECO:0007669"/>
    <property type="project" value="TreeGrafter"/>
</dbReference>
<dbReference type="AlphaFoldDB" id="A0A8J7TAS3"/>
<feature type="domain" description="AB hydrolase-1" evidence="3">
    <location>
        <begin position="45"/>
        <end position="152"/>
    </location>
</feature>
<feature type="non-terminal residue" evidence="4">
    <location>
        <position position="323"/>
    </location>
</feature>
<dbReference type="SUPFAM" id="SSF53474">
    <property type="entry name" value="alpha/beta-Hydrolases"/>
    <property type="match status" value="1"/>
</dbReference>